<gene>
    <name evidence="1" type="ORF">HALLA_01375</name>
</gene>
<geneLocation type="plasmid" evidence="1">
    <name>unnamed</name>
</geneLocation>
<dbReference type="Proteomes" id="UP000019024">
    <property type="component" value="Plasmid unnamed2"/>
</dbReference>
<evidence type="ECO:0000313" key="2">
    <source>
        <dbReference type="Proteomes" id="UP000019024"/>
    </source>
</evidence>
<dbReference type="EMBL" id="CP007057">
    <property type="protein sequence ID" value="AHG01978.1"/>
    <property type="molecule type" value="Genomic_DNA"/>
</dbReference>
<dbReference type="HOGENOM" id="CLU_3194386_0_0_2"/>
<protein>
    <submittedName>
        <fullName evidence="1">Uncharacterized protein</fullName>
    </submittedName>
</protein>
<reference evidence="1 2" key="1">
    <citation type="submission" date="2014-01" db="EMBL/GenBank/DDBJ databases">
        <authorList>
            <consortium name="DOE Joint Genome Institute"/>
            <person name="Anderson I."/>
            <person name="Huntemann M."/>
            <person name="Han J."/>
            <person name="Chen A."/>
            <person name="Kyrpides N."/>
            <person name="Mavromatis K."/>
            <person name="Markowitz V."/>
            <person name="Palaniappan K."/>
            <person name="Ivanova N."/>
            <person name="Schaumberg A."/>
            <person name="Pati A."/>
            <person name="Liolios K."/>
            <person name="Nordberg H.P."/>
            <person name="Cantor M.N."/>
            <person name="Hua S.X."/>
            <person name="Woyke T."/>
        </authorList>
    </citation>
    <scope>NUCLEOTIDE SEQUENCE [LARGE SCALE GENOMIC DNA]</scope>
    <source>
        <strain evidence="1 2">XH-48</strain>
        <plasmid evidence="2">2</plasmid>
    </source>
</reference>
<keyword evidence="2" id="KW-1185">Reference proteome</keyword>
<evidence type="ECO:0000313" key="1">
    <source>
        <dbReference type="EMBL" id="AHG01978.1"/>
    </source>
</evidence>
<sequence>MQRTTFYTLIISQNYLVICDRNTDQINIGIKFYLPMNIAFRNPRN</sequence>
<accession>W0JY95</accession>
<name>W0JY95_9EURY</name>
<proteinExistence type="predicted"/>
<keyword evidence="1" id="KW-0614">Plasmid</keyword>
<dbReference type="KEGG" id="hlr:HALLA_01375"/>
<dbReference type="AlphaFoldDB" id="W0JY95"/>
<organism evidence="1 2">
    <name type="scientific">Halostagnicola larsenii XH-48</name>
    <dbReference type="NCBI Taxonomy" id="797299"/>
    <lineage>
        <taxon>Archaea</taxon>
        <taxon>Methanobacteriati</taxon>
        <taxon>Methanobacteriota</taxon>
        <taxon>Stenosarchaea group</taxon>
        <taxon>Halobacteria</taxon>
        <taxon>Halobacteriales</taxon>
        <taxon>Natrialbaceae</taxon>
        <taxon>Halostagnicola</taxon>
    </lineage>
</organism>